<dbReference type="AlphaFoldDB" id="A0A7Y0FP83"/>
<name>A0A7Y0FP83_9BACT</name>
<evidence type="ECO:0000313" key="3">
    <source>
        <dbReference type="Proteomes" id="UP000559626"/>
    </source>
</evidence>
<sequence>MRLPLPLFVACLVLTTGVAAQTAPTITAADMPVVGDTLRLSAASIALPASAPPLSLNGANRTWNYADLSAASQRVVRYASVGSVAGAFLQLTFNSPLSPDNRATLAAPQQLPAAAAALPVTDPVEFSALTAADYRLVGYGATFSGTAVPVTYASKAQQDVIYQFPLAYGGAAVVSNSLLATPAALASTGSFSQQRQRSTQADGWGTLTTPFGTFQALRVVSSLLDHDVLTMGTTPSQTIDLPLQREYKWLANGVHVPLLTITTVTVAGLETVTGVEYRDVYRRLVILATRSGALASGLSAYPNPSAAGAALHLAVPAGSEPVAVTATDVVGRVLFSGQCPRAASEVVLDARALGEHRGVLLLTVKTSQGTATCRVVRQ</sequence>
<dbReference type="EMBL" id="JABBGH010000003">
    <property type="protein sequence ID" value="NML67767.1"/>
    <property type="molecule type" value="Genomic_DNA"/>
</dbReference>
<organism evidence="2 3">
    <name type="scientific">Hymenobacter polaris</name>
    <dbReference type="NCBI Taxonomy" id="2682546"/>
    <lineage>
        <taxon>Bacteria</taxon>
        <taxon>Pseudomonadati</taxon>
        <taxon>Bacteroidota</taxon>
        <taxon>Cytophagia</taxon>
        <taxon>Cytophagales</taxon>
        <taxon>Hymenobacteraceae</taxon>
        <taxon>Hymenobacter</taxon>
    </lineage>
</organism>
<evidence type="ECO:0008006" key="4">
    <source>
        <dbReference type="Google" id="ProtNLM"/>
    </source>
</evidence>
<feature type="chain" id="PRO_5031196757" description="T9SS type A sorting domain-containing protein" evidence="1">
    <location>
        <begin position="21"/>
        <end position="378"/>
    </location>
</feature>
<feature type="signal peptide" evidence="1">
    <location>
        <begin position="1"/>
        <end position="20"/>
    </location>
</feature>
<accession>A0A7Y0FP83</accession>
<dbReference type="Proteomes" id="UP000559626">
    <property type="component" value="Unassembled WGS sequence"/>
</dbReference>
<protein>
    <recommendedName>
        <fullName evidence="4">T9SS type A sorting domain-containing protein</fullName>
    </recommendedName>
</protein>
<proteinExistence type="predicted"/>
<evidence type="ECO:0000313" key="2">
    <source>
        <dbReference type="EMBL" id="NML67767.1"/>
    </source>
</evidence>
<evidence type="ECO:0000256" key="1">
    <source>
        <dbReference type="SAM" id="SignalP"/>
    </source>
</evidence>
<keyword evidence="3" id="KW-1185">Reference proteome</keyword>
<reference evidence="2 3" key="1">
    <citation type="submission" date="2020-04" db="EMBL/GenBank/DDBJ databases">
        <title>Hymenobacter polaris sp. nov., isolated from Arctic soil.</title>
        <authorList>
            <person name="Dahal R.H."/>
        </authorList>
    </citation>
    <scope>NUCLEOTIDE SEQUENCE [LARGE SCALE GENOMIC DNA]</scope>
    <source>
        <strain evidence="2 3">RP-2-7</strain>
    </source>
</reference>
<gene>
    <name evidence="2" type="ORF">HHL22_21405</name>
</gene>
<dbReference type="RefSeq" id="WP_169533412.1">
    <property type="nucleotide sequence ID" value="NZ_JABBGH010000003.1"/>
</dbReference>
<comment type="caution">
    <text evidence="2">The sequence shown here is derived from an EMBL/GenBank/DDBJ whole genome shotgun (WGS) entry which is preliminary data.</text>
</comment>
<keyword evidence="1" id="KW-0732">Signal</keyword>